<accession>A0A2S9WUI2</accession>
<protein>
    <submittedName>
        <fullName evidence="3">Antitermination protein NusB</fullName>
    </submittedName>
</protein>
<gene>
    <name evidence="3" type="ORF">BST86_08490</name>
</gene>
<reference evidence="3 4" key="1">
    <citation type="submission" date="2016-11" db="EMBL/GenBank/DDBJ databases">
        <title>Trade-off between light-utilization and light-protection in marine flavobacteria.</title>
        <authorList>
            <person name="Kumagai Y."/>
        </authorList>
    </citation>
    <scope>NUCLEOTIDE SEQUENCE [LARGE SCALE GENOMIC DNA]</scope>
    <source>
        <strain evidence="3 4">JCM 17109</strain>
    </source>
</reference>
<keyword evidence="1" id="KW-0694">RNA-binding</keyword>
<name>A0A2S9WUI2_9FLAO</name>
<dbReference type="EMBL" id="MQUC01000003">
    <property type="protein sequence ID" value="PRP67133.1"/>
    <property type="molecule type" value="Genomic_DNA"/>
</dbReference>
<dbReference type="RefSeq" id="WP_105982906.1">
    <property type="nucleotide sequence ID" value="NZ_MQUC01000003.1"/>
</dbReference>
<evidence type="ECO:0000259" key="2">
    <source>
        <dbReference type="Pfam" id="PF01029"/>
    </source>
</evidence>
<comment type="caution">
    <text evidence="3">The sequence shown here is derived from an EMBL/GenBank/DDBJ whole genome shotgun (WGS) entry which is preliminary data.</text>
</comment>
<evidence type="ECO:0000313" key="3">
    <source>
        <dbReference type="EMBL" id="PRP67133.1"/>
    </source>
</evidence>
<dbReference type="Proteomes" id="UP000239532">
    <property type="component" value="Unassembled WGS sequence"/>
</dbReference>
<feature type="domain" description="NusB/RsmB/TIM44" evidence="2">
    <location>
        <begin position="198"/>
        <end position="296"/>
    </location>
</feature>
<dbReference type="Gene3D" id="1.10.940.10">
    <property type="entry name" value="NusB-like"/>
    <property type="match status" value="1"/>
</dbReference>
<dbReference type="InterPro" id="IPR035926">
    <property type="entry name" value="NusB-like_sf"/>
</dbReference>
<sequence length="312" mass="36781">MLTRRHLRIKVMQAVFVFHRQRPDDLKELEKFLNGSMTQTFVLFLYMLQLLVKIHELAEQRFKLAQDRFTGSEAVKNPSRALIENKVLIELAKSPALKEALKKRKLDPWHLDSKYVERLYEQIVNDKIFVMYASEESDSIKKDQNFVNSIFSEIIAPDDELMSYLEDANITWMDDYPLVNTEIIKFVRKIKVNKEITLPELVKDSEDIKFAMDLFRRTILNHDELWNRLEGKTPNWDSERIAQIDAVMIMMAQCEFLYFPSIPVKVSLNEYLEISKDYSSPKSRIFINGILDNLLKQFQKDDMINKIGRGTM</sequence>
<keyword evidence="4" id="KW-1185">Reference proteome</keyword>
<proteinExistence type="predicted"/>
<dbReference type="OrthoDB" id="9787568at2"/>
<dbReference type="SUPFAM" id="SSF48013">
    <property type="entry name" value="NusB-like"/>
    <property type="match status" value="1"/>
</dbReference>
<evidence type="ECO:0000256" key="1">
    <source>
        <dbReference type="ARBA" id="ARBA00022884"/>
    </source>
</evidence>
<dbReference type="GO" id="GO:0006355">
    <property type="term" value="P:regulation of DNA-templated transcription"/>
    <property type="evidence" value="ECO:0007669"/>
    <property type="project" value="InterPro"/>
</dbReference>
<evidence type="ECO:0000313" key="4">
    <source>
        <dbReference type="Proteomes" id="UP000239532"/>
    </source>
</evidence>
<dbReference type="AlphaFoldDB" id="A0A2S9WUI2"/>
<dbReference type="GO" id="GO:0003723">
    <property type="term" value="F:RNA binding"/>
    <property type="evidence" value="ECO:0007669"/>
    <property type="project" value="UniProtKB-KW"/>
</dbReference>
<dbReference type="InterPro" id="IPR006027">
    <property type="entry name" value="NusB_RsmB_TIM44"/>
</dbReference>
<organism evidence="3 4">
    <name type="scientific">Nonlabens agnitus</name>
    <dbReference type="NCBI Taxonomy" id="870484"/>
    <lineage>
        <taxon>Bacteria</taxon>
        <taxon>Pseudomonadati</taxon>
        <taxon>Bacteroidota</taxon>
        <taxon>Flavobacteriia</taxon>
        <taxon>Flavobacteriales</taxon>
        <taxon>Flavobacteriaceae</taxon>
        <taxon>Nonlabens</taxon>
    </lineage>
</organism>
<dbReference type="Pfam" id="PF01029">
    <property type="entry name" value="NusB"/>
    <property type="match status" value="1"/>
</dbReference>